<keyword evidence="4 7" id="KW-0067">ATP-binding</keyword>
<dbReference type="InterPro" id="IPR052191">
    <property type="entry name" value="tRNA_ntf/polyA_polymerase_I"/>
</dbReference>
<dbReference type="eggNOG" id="COG0617">
    <property type="taxonomic scope" value="Bacteria"/>
</dbReference>
<dbReference type="GO" id="GO:0006397">
    <property type="term" value="P:mRNA processing"/>
    <property type="evidence" value="ECO:0007669"/>
    <property type="project" value="UniProtKB-KW"/>
</dbReference>
<evidence type="ECO:0000313" key="14">
    <source>
        <dbReference type="Proteomes" id="UP000029493"/>
    </source>
</evidence>
<dbReference type="FunFam" id="3.30.460.10:FF:000035">
    <property type="entry name" value="Poly(A) polymerase I"/>
    <property type="match status" value="1"/>
</dbReference>
<feature type="region of interest" description="Disordered" evidence="9">
    <location>
        <begin position="425"/>
        <end position="460"/>
    </location>
</feature>
<dbReference type="PANTHER" id="PTHR43051">
    <property type="entry name" value="POLYNUCLEOTIDE ADENYLYLTRANSFERASE FAMILY PROTEIN"/>
    <property type="match status" value="1"/>
</dbReference>
<dbReference type="OrthoDB" id="9805698at2"/>
<proteinExistence type="inferred from homology"/>
<evidence type="ECO:0000259" key="11">
    <source>
        <dbReference type="Pfam" id="PF12626"/>
    </source>
</evidence>
<evidence type="ECO:0000313" key="13">
    <source>
        <dbReference type="EMBL" id="AIR88182.1"/>
    </source>
</evidence>
<dbReference type="HAMAP" id="MF_00957">
    <property type="entry name" value="PolyA_pol"/>
    <property type="match status" value="1"/>
</dbReference>
<feature type="compositionally biased region" description="Basic residues" evidence="9">
    <location>
        <begin position="441"/>
        <end position="453"/>
    </location>
</feature>
<evidence type="ECO:0000256" key="9">
    <source>
        <dbReference type="SAM" id="MobiDB-lite"/>
    </source>
</evidence>
<keyword evidence="5 7" id="KW-0694">RNA-binding</keyword>
<gene>
    <name evidence="7" type="primary">pcnB</name>
    <name evidence="13" type="ORF">LK03_02520</name>
</gene>
<dbReference type="KEGG" id="psw:LK03_02520"/>
<dbReference type="GO" id="GO:0003723">
    <property type="term" value="F:RNA binding"/>
    <property type="evidence" value="ECO:0007669"/>
    <property type="project" value="UniProtKB-UniRule"/>
</dbReference>
<dbReference type="Gene3D" id="1.10.3090.10">
    <property type="entry name" value="cca-adding enzyme, domain 2"/>
    <property type="match status" value="1"/>
</dbReference>
<dbReference type="InterPro" id="IPR010206">
    <property type="entry name" value="PolA_pol_I"/>
</dbReference>
<dbReference type="EC" id="2.7.7.19" evidence="7"/>
<protein>
    <recommendedName>
        <fullName evidence="7">Poly(A) polymerase I</fullName>
        <shortName evidence="7">PAP I</shortName>
        <ecNumber evidence="7">2.7.7.19</ecNumber>
    </recommendedName>
</protein>
<keyword evidence="3 7" id="KW-0547">Nucleotide-binding</keyword>
<dbReference type="Pfam" id="PF12626">
    <property type="entry name" value="PolyA_pol_arg_C"/>
    <property type="match status" value="1"/>
</dbReference>
<feature type="region of interest" description="Disordered" evidence="9">
    <location>
        <begin position="1"/>
        <end position="26"/>
    </location>
</feature>
<reference evidence="13 14" key="1">
    <citation type="submission" date="2014-09" db="EMBL/GenBank/DDBJ databases">
        <authorList>
            <person name="Chan K.-G."/>
        </authorList>
    </citation>
    <scope>NUCLEOTIDE SEQUENCE [LARGE SCALE GENOMIC DNA]</scope>
    <source>
        <strain evidence="13 14">ND07</strain>
    </source>
</reference>
<accession>A0A089WNZ4</accession>
<evidence type="ECO:0000256" key="7">
    <source>
        <dbReference type="HAMAP-Rule" id="MF_00957"/>
    </source>
</evidence>
<evidence type="ECO:0000256" key="5">
    <source>
        <dbReference type="ARBA" id="ARBA00022884"/>
    </source>
</evidence>
<name>A0A089WNZ4_9PSED</name>
<feature type="domain" description="Poly A polymerase head" evidence="10">
    <location>
        <begin position="56"/>
        <end position="188"/>
    </location>
</feature>
<dbReference type="EMBL" id="CP009455">
    <property type="protein sequence ID" value="AIR88182.1"/>
    <property type="molecule type" value="Genomic_DNA"/>
</dbReference>
<dbReference type="GO" id="GO:0043633">
    <property type="term" value="P:polyadenylation-dependent RNA catabolic process"/>
    <property type="evidence" value="ECO:0007669"/>
    <property type="project" value="InterPro"/>
</dbReference>
<feature type="domain" description="tRNA nucleotidyltransferase/poly(A) polymerase RNA and SrmB- binding" evidence="12">
    <location>
        <begin position="215"/>
        <end position="276"/>
    </location>
</feature>
<dbReference type="PANTHER" id="PTHR43051:SF1">
    <property type="entry name" value="POLYNUCLEOTIDE ADENYLYLTRANSFERASE FAMILY PROTEIN"/>
    <property type="match status" value="1"/>
</dbReference>
<evidence type="ECO:0000256" key="1">
    <source>
        <dbReference type="ARBA" id="ARBA00022664"/>
    </source>
</evidence>
<comment type="function">
    <text evidence="7">Adds poly(A) tail to the 3' end of many RNAs, which usually targets these RNAs for decay. Plays a significant role in the global control of gene expression, through influencing the rate of transcript degradation, and in the general RNA quality control.</text>
</comment>
<organism evidence="13 14">
    <name type="scientific">Pseudomonas cremoricolorata</name>
    <dbReference type="NCBI Taxonomy" id="157783"/>
    <lineage>
        <taxon>Bacteria</taxon>
        <taxon>Pseudomonadati</taxon>
        <taxon>Pseudomonadota</taxon>
        <taxon>Gammaproteobacteria</taxon>
        <taxon>Pseudomonadales</taxon>
        <taxon>Pseudomonadaceae</taxon>
        <taxon>Pseudomonas</taxon>
    </lineage>
</organism>
<keyword evidence="1 7" id="KW-0507">mRNA processing</keyword>
<comment type="catalytic activity">
    <reaction evidence="7">
        <text>RNA(n) + ATP = RNA(n)-3'-adenine ribonucleotide + diphosphate</text>
        <dbReference type="Rhea" id="RHEA:11332"/>
        <dbReference type="Rhea" id="RHEA-COMP:14527"/>
        <dbReference type="Rhea" id="RHEA-COMP:17347"/>
        <dbReference type="ChEBI" id="CHEBI:30616"/>
        <dbReference type="ChEBI" id="CHEBI:33019"/>
        <dbReference type="ChEBI" id="CHEBI:140395"/>
        <dbReference type="ChEBI" id="CHEBI:173115"/>
        <dbReference type="EC" id="2.7.7.19"/>
    </reaction>
</comment>
<dbReference type="InterPro" id="IPR002646">
    <property type="entry name" value="PolA_pol_head_dom"/>
</dbReference>
<evidence type="ECO:0000256" key="2">
    <source>
        <dbReference type="ARBA" id="ARBA00022679"/>
    </source>
</evidence>
<evidence type="ECO:0000256" key="3">
    <source>
        <dbReference type="ARBA" id="ARBA00022741"/>
    </source>
</evidence>
<dbReference type="AlphaFoldDB" id="A0A089WNZ4"/>
<keyword evidence="14" id="KW-1185">Reference proteome</keyword>
<dbReference type="Pfam" id="PF12627">
    <property type="entry name" value="PolyA_pol_RNAbd"/>
    <property type="match status" value="1"/>
</dbReference>
<dbReference type="Proteomes" id="UP000029493">
    <property type="component" value="Chromosome"/>
</dbReference>
<feature type="active site" evidence="7">
    <location>
        <position position="74"/>
    </location>
</feature>
<dbReference type="NCBIfam" id="TIGR01942">
    <property type="entry name" value="pcnB"/>
    <property type="match status" value="1"/>
</dbReference>
<keyword evidence="2 7" id="KW-0808">Transferase</keyword>
<dbReference type="GO" id="GO:1990817">
    <property type="term" value="F:poly(A) RNA polymerase activity"/>
    <property type="evidence" value="ECO:0007669"/>
    <property type="project" value="UniProtKB-UniRule"/>
</dbReference>
<dbReference type="InterPro" id="IPR032828">
    <property type="entry name" value="PolyA_RNA-bd"/>
</dbReference>
<comment type="similarity">
    <text evidence="7 8">Belongs to the tRNA nucleotidyltransferase/poly(A) polymerase family.</text>
</comment>
<evidence type="ECO:0000259" key="12">
    <source>
        <dbReference type="Pfam" id="PF12627"/>
    </source>
</evidence>
<dbReference type="RefSeq" id="WP_038410925.1">
    <property type="nucleotide sequence ID" value="NZ_CP009455.1"/>
</dbReference>
<keyword evidence="6 7" id="KW-0804">Transcription</keyword>
<dbReference type="STRING" id="157783.LK03_02520"/>
<evidence type="ECO:0000256" key="8">
    <source>
        <dbReference type="RuleBase" id="RU003953"/>
    </source>
</evidence>
<evidence type="ECO:0000256" key="6">
    <source>
        <dbReference type="ARBA" id="ARBA00023163"/>
    </source>
</evidence>
<feature type="domain" description="Polymerase A arginine-rich C-terminal" evidence="11">
    <location>
        <begin position="330"/>
        <end position="447"/>
    </location>
</feature>
<dbReference type="Gene3D" id="3.30.460.10">
    <property type="entry name" value="Beta Polymerase, domain 2"/>
    <property type="match status" value="1"/>
</dbReference>
<dbReference type="InterPro" id="IPR043519">
    <property type="entry name" value="NT_sf"/>
</dbReference>
<evidence type="ECO:0000259" key="10">
    <source>
        <dbReference type="Pfam" id="PF01743"/>
    </source>
</evidence>
<feature type="active site" evidence="7">
    <location>
        <position position="76"/>
    </location>
</feature>
<dbReference type="SUPFAM" id="SSF81891">
    <property type="entry name" value="Poly A polymerase C-terminal region-like"/>
    <property type="match status" value="1"/>
</dbReference>
<dbReference type="Pfam" id="PF01743">
    <property type="entry name" value="PolyA_pol"/>
    <property type="match status" value="1"/>
</dbReference>
<dbReference type="CDD" id="cd05398">
    <property type="entry name" value="NT_ClassII-CCAase"/>
    <property type="match status" value="1"/>
</dbReference>
<feature type="compositionally biased region" description="Basic and acidic residues" evidence="9">
    <location>
        <begin position="425"/>
        <end position="440"/>
    </location>
</feature>
<dbReference type="InterPro" id="IPR025866">
    <property type="entry name" value="PolyA_pol_arg_C_dom"/>
</dbReference>
<dbReference type="SUPFAM" id="SSF81301">
    <property type="entry name" value="Nucleotidyltransferase"/>
    <property type="match status" value="1"/>
</dbReference>
<sequence>MLKKLFQSFRPPVHAQHHRRTTPEVINKSQHSLQRSQFSRHAVGIVERLQSAGYQAYLVGGCVRDMLLGIAPKDFDVATSATPEQVRAEFRNARIIGRRFKLVHIQFGREIIEVATFRAPHSDEDQDDKHRSSHHANGRILRDNVYGTLEEDAQRRDFTINALYYDPVSERILDYANGVHDIRNRLLRLIGDPTHRYQEDPVRMLRAVRFAAKLDFGIEKHTVAPIRELAPLLREIPPARLFEESLKLFLSGQGAMVFEMLVDLELFAPLFPASAQALEDRPTYTYTLISQALNNTDLRIKQGKPVTPAFLFAALLWPALPARVLHLQNQGVPPIPAMNGAAHELIAEQCQRVAVPKRFTLPIREIWDMQERLPRRSGKRADQLLDNPRFRAGYDFLLLRESAGEQTDDLGQWWTDYQEAHDGERREMIRDLGSRDDGAAPRKRKRTSSKRKRGGDEVFD</sequence>
<dbReference type="GO" id="GO:0005524">
    <property type="term" value="F:ATP binding"/>
    <property type="evidence" value="ECO:0007669"/>
    <property type="project" value="UniProtKB-UniRule"/>
</dbReference>
<evidence type="ECO:0000256" key="4">
    <source>
        <dbReference type="ARBA" id="ARBA00022840"/>
    </source>
</evidence>
<feature type="active site" evidence="7">
    <location>
        <position position="157"/>
    </location>
</feature>